<dbReference type="EMBL" id="VUJU01010181">
    <property type="protein sequence ID" value="KAF0715471.1"/>
    <property type="molecule type" value="Genomic_DNA"/>
</dbReference>
<feature type="non-terminal residue" evidence="1">
    <location>
        <position position="1"/>
    </location>
</feature>
<reference evidence="1 2" key="1">
    <citation type="submission" date="2019-08" db="EMBL/GenBank/DDBJ databases">
        <title>Whole genome of Aphis craccivora.</title>
        <authorList>
            <person name="Voronova N.V."/>
            <person name="Shulinski R.S."/>
            <person name="Bandarenka Y.V."/>
            <person name="Zhorov D.G."/>
            <person name="Warner D."/>
        </authorList>
    </citation>
    <scope>NUCLEOTIDE SEQUENCE [LARGE SCALE GENOMIC DNA]</scope>
    <source>
        <strain evidence="1">180601</strain>
        <tissue evidence="1">Whole Body</tissue>
    </source>
</reference>
<name>A0A6G0VZJ0_APHCR</name>
<keyword evidence="2" id="KW-1185">Reference proteome</keyword>
<dbReference type="Proteomes" id="UP000478052">
    <property type="component" value="Unassembled WGS sequence"/>
</dbReference>
<evidence type="ECO:0000313" key="2">
    <source>
        <dbReference type="Proteomes" id="UP000478052"/>
    </source>
</evidence>
<gene>
    <name evidence="1" type="ORF">FWK35_00038215</name>
</gene>
<organism evidence="1 2">
    <name type="scientific">Aphis craccivora</name>
    <name type="common">Cowpea aphid</name>
    <dbReference type="NCBI Taxonomy" id="307492"/>
    <lineage>
        <taxon>Eukaryota</taxon>
        <taxon>Metazoa</taxon>
        <taxon>Ecdysozoa</taxon>
        <taxon>Arthropoda</taxon>
        <taxon>Hexapoda</taxon>
        <taxon>Insecta</taxon>
        <taxon>Pterygota</taxon>
        <taxon>Neoptera</taxon>
        <taxon>Paraneoptera</taxon>
        <taxon>Hemiptera</taxon>
        <taxon>Sternorrhyncha</taxon>
        <taxon>Aphidomorpha</taxon>
        <taxon>Aphidoidea</taxon>
        <taxon>Aphididae</taxon>
        <taxon>Aphidini</taxon>
        <taxon>Aphis</taxon>
        <taxon>Aphis</taxon>
    </lineage>
</organism>
<proteinExistence type="predicted"/>
<evidence type="ECO:0000313" key="1">
    <source>
        <dbReference type="EMBL" id="KAF0715471.1"/>
    </source>
</evidence>
<accession>A0A6G0VZJ0</accession>
<sequence length="28" mass="3438">GKYWHYGQKSHRKLFVPKKKPKHNLANF</sequence>
<protein>
    <submittedName>
        <fullName evidence="1">Uncharacterized protein</fullName>
    </submittedName>
</protein>
<dbReference type="AlphaFoldDB" id="A0A6G0VZJ0"/>
<comment type="caution">
    <text evidence="1">The sequence shown here is derived from an EMBL/GenBank/DDBJ whole genome shotgun (WGS) entry which is preliminary data.</text>
</comment>